<feature type="domain" description="Formamidopyrimidine-DNA glycosylase catalytic" evidence="17">
    <location>
        <begin position="31"/>
        <end position="142"/>
    </location>
</feature>
<evidence type="ECO:0000256" key="4">
    <source>
        <dbReference type="ARBA" id="ARBA00022723"/>
    </source>
</evidence>
<feature type="active site" description="Proton donor; for delta-elimination activity" evidence="15">
    <location>
        <position position="290"/>
    </location>
</feature>
<dbReference type="NCBIfam" id="NF002211">
    <property type="entry name" value="PRK01103.1"/>
    <property type="match status" value="1"/>
</dbReference>
<dbReference type="Pfam" id="PF06831">
    <property type="entry name" value="H2TH"/>
    <property type="match status" value="1"/>
</dbReference>
<accession>A0A8S0XRR4</accession>
<feature type="binding site" evidence="15">
    <location>
        <position position="120"/>
    </location>
    <ligand>
        <name>DNA</name>
        <dbReference type="ChEBI" id="CHEBI:16991"/>
    </ligand>
</feature>
<keyword evidence="11 15" id="KW-0456">Lyase</keyword>
<comment type="catalytic activity">
    <reaction evidence="1 15">
        <text>Hydrolysis of DNA containing ring-opened 7-methylguanine residues, releasing 2,6-diamino-4-hydroxy-5-(N-methyl)formamidopyrimidine.</text>
        <dbReference type="EC" id="3.2.2.23"/>
    </reaction>
</comment>
<dbReference type="SMART" id="SM01232">
    <property type="entry name" value="H2TH"/>
    <property type="match status" value="1"/>
</dbReference>
<keyword evidence="7 15" id="KW-0378">Hydrolase</keyword>
<keyword evidence="12 15" id="KW-0511">Multifunctional enzyme</keyword>
<dbReference type="InterPro" id="IPR035937">
    <property type="entry name" value="FPG_N"/>
</dbReference>
<evidence type="ECO:0000256" key="2">
    <source>
        <dbReference type="ARBA" id="ARBA00009409"/>
    </source>
</evidence>
<evidence type="ECO:0000313" key="19">
    <source>
        <dbReference type="Proteomes" id="UP000494216"/>
    </source>
</evidence>
<evidence type="ECO:0000256" key="14">
    <source>
        <dbReference type="ARBA" id="ARBA00044632"/>
    </source>
</evidence>
<gene>
    <name evidence="15 18" type="primary">mutM</name>
    <name evidence="15" type="synonym">fpg</name>
    <name evidence="18" type="ORF">METHB2_20020</name>
</gene>
<keyword evidence="9 15" id="KW-0238">DNA-binding</keyword>
<evidence type="ECO:0000256" key="5">
    <source>
        <dbReference type="ARBA" id="ARBA00022763"/>
    </source>
</evidence>
<evidence type="ECO:0000259" key="16">
    <source>
        <dbReference type="PROSITE" id="PS51066"/>
    </source>
</evidence>
<dbReference type="SUPFAM" id="SSF46946">
    <property type="entry name" value="S13-like H2TH domain"/>
    <property type="match status" value="1"/>
</dbReference>
<dbReference type="Proteomes" id="UP000494216">
    <property type="component" value="Unassembled WGS sequence"/>
</dbReference>
<dbReference type="EC" id="3.2.2.23" evidence="15"/>
<dbReference type="GO" id="GO:0006284">
    <property type="term" value="P:base-excision repair"/>
    <property type="evidence" value="ECO:0007669"/>
    <property type="project" value="InterPro"/>
</dbReference>
<evidence type="ECO:0000256" key="12">
    <source>
        <dbReference type="ARBA" id="ARBA00023268"/>
    </source>
</evidence>
<comment type="subunit">
    <text evidence="3 15">Monomer.</text>
</comment>
<dbReference type="InterPro" id="IPR010663">
    <property type="entry name" value="Znf_FPG/IleRS"/>
</dbReference>
<keyword evidence="4 15" id="KW-0479">Metal-binding</keyword>
<dbReference type="EMBL" id="CADCXN010000047">
    <property type="protein sequence ID" value="CAA9890189.1"/>
    <property type="molecule type" value="Genomic_DNA"/>
</dbReference>
<sequence>MQKPEPQDRAYFSVKLFSHPNQKITALAIMPELPEVETTRRGIAPYIEGQTIKQVIIRQPKLRWPVPELLGQILTGASIRSVSRRAKYLLFNTDRGTLLLHLGMSGSLRIMSPAQTAGKHDHIDFIFEDDTVLRFNDQRRFGAVLWTTAPASDHQLLKDLGPEPLLADFDGDLLYSLSRHRKMPVKSFIMDSHIVVGVGNIYANEALFMAGIQPSRQAGRISLQRYQKLADSIRIILEHAIRQGGTTLRNFVNEKGKPGYFKQQLSVYGRAGLPCIYCRQPLTEIRLANRSTVFCSDCQR</sequence>
<dbReference type="Gene3D" id="1.10.8.50">
    <property type="match status" value="1"/>
</dbReference>
<evidence type="ECO:0000256" key="8">
    <source>
        <dbReference type="ARBA" id="ARBA00022833"/>
    </source>
</evidence>
<keyword evidence="13 15" id="KW-0326">Glycosidase</keyword>
<comment type="caution">
    <text evidence="18">The sequence shown here is derived from an EMBL/GenBank/DDBJ whole genome shotgun (WGS) entry which is preliminary data.</text>
</comment>
<dbReference type="CDD" id="cd08966">
    <property type="entry name" value="EcFpg-like_N"/>
    <property type="match status" value="1"/>
</dbReference>
<keyword evidence="8 15" id="KW-0862">Zinc</keyword>
<dbReference type="GO" id="GO:0034039">
    <property type="term" value="F:8-oxo-7,8-dihydroguanine DNA N-glycosylase activity"/>
    <property type="evidence" value="ECO:0007669"/>
    <property type="project" value="TreeGrafter"/>
</dbReference>
<evidence type="ECO:0000259" key="17">
    <source>
        <dbReference type="PROSITE" id="PS51068"/>
    </source>
</evidence>
<evidence type="ECO:0000256" key="11">
    <source>
        <dbReference type="ARBA" id="ARBA00023239"/>
    </source>
</evidence>
<evidence type="ECO:0000256" key="6">
    <source>
        <dbReference type="ARBA" id="ARBA00022771"/>
    </source>
</evidence>
<dbReference type="PROSITE" id="PS51066">
    <property type="entry name" value="ZF_FPG_2"/>
    <property type="match status" value="1"/>
</dbReference>
<dbReference type="InterPro" id="IPR010979">
    <property type="entry name" value="Ribosomal_uS13-like_H2TH"/>
</dbReference>
<name>A0A8S0XRR4_9GAMM</name>
<dbReference type="InterPro" id="IPR020629">
    <property type="entry name" value="FPG_Glyclase"/>
</dbReference>
<evidence type="ECO:0000256" key="9">
    <source>
        <dbReference type="ARBA" id="ARBA00023125"/>
    </source>
</evidence>
<keyword evidence="19" id="KW-1185">Reference proteome</keyword>
<organism evidence="18 19">
    <name type="scientific">Candidatus Methylobacter favarea</name>
    <dbReference type="NCBI Taxonomy" id="2707345"/>
    <lineage>
        <taxon>Bacteria</taxon>
        <taxon>Pseudomonadati</taxon>
        <taxon>Pseudomonadota</taxon>
        <taxon>Gammaproteobacteria</taxon>
        <taxon>Methylococcales</taxon>
        <taxon>Methylococcaceae</taxon>
        <taxon>Methylobacter</taxon>
    </lineage>
</organism>
<proteinExistence type="inferred from homology"/>
<dbReference type="HAMAP" id="MF_00103">
    <property type="entry name" value="Fapy_DNA_glycosyl"/>
    <property type="match status" value="1"/>
</dbReference>
<dbReference type="FunFam" id="3.20.190.10:FF:000001">
    <property type="entry name" value="Formamidopyrimidine-DNA glycosylase"/>
    <property type="match status" value="1"/>
</dbReference>
<dbReference type="GO" id="GO:0003684">
    <property type="term" value="F:damaged DNA binding"/>
    <property type="evidence" value="ECO:0007669"/>
    <property type="project" value="InterPro"/>
</dbReference>
<dbReference type="AlphaFoldDB" id="A0A8S0XRR4"/>
<dbReference type="Pfam" id="PF06827">
    <property type="entry name" value="zf-FPG_IleRS"/>
    <property type="match status" value="1"/>
</dbReference>
<feature type="active site" description="Schiff-base intermediate with DNA" evidence="15">
    <location>
        <position position="31"/>
    </location>
</feature>
<keyword evidence="10 15" id="KW-0234">DNA repair</keyword>
<evidence type="ECO:0000256" key="13">
    <source>
        <dbReference type="ARBA" id="ARBA00023295"/>
    </source>
</evidence>
<comment type="catalytic activity">
    <reaction evidence="14 15">
        <text>2'-deoxyribonucleotide-(2'-deoxyribose 5'-phosphate)-2'-deoxyribonucleotide-DNA = a 3'-end 2'-deoxyribonucleotide-(2,3-dehydro-2,3-deoxyribose 5'-phosphate)-DNA + a 5'-end 5'-phospho-2'-deoxyribonucleoside-DNA + H(+)</text>
        <dbReference type="Rhea" id="RHEA:66592"/>
        <dbReference type="Rhea" id="RHEA-COMP:13180"/>
        <dbReference type="Rhea" id="RHEA-COMP:16897"/>
        <dbReference type="Rhea" id="RHEA-COMP:17067"/>
        <dbReference type="ChEBI" id="CHEBI:15378"/>
        <dbReference type="ChEBI" id="CHEBI:136412"/>
        <dbReference type="ChEBI" id="CHEBI:157695"/>
        <dbReference type="ChEBI" id="CHEBI:167181"/>
        <dbReference type="EC" id="4.2.99.18"/>
    </reaction>
</comment>
<feature type="binding site" evidence="15">
    <location>
        <position position="139"/>
    </location>
    <ligand>
        <name>DNA</name>
        <dbReference type="ChEBI" id="CHEBI:16991"/>
    </ligand>
</feature>
<comment type="cofactor">
    <cofactor evidence="15">
        <name>Zn(2+)</name>
        <dbReference type="ChEBI" id="CHEBI:29105"/>
    </cofactor>
    <text evidence="15">Binds 1 zinc ion per subunit.</text>
</comment>
<evidence type="ECO:0000256" key="7">
    <source>
        <dbReference type="ARBA" id="ARBA00022801"/>
    </source>
</evidence>
<dbReference type="FunFam" id="1.10.8.50:FF:000003">
    <property type="entry name" value="Formamidopyrimidine-DNA glycosylase"/>
    <property type="match status" value="1"/>
</dbReference>
<feature type="active site" description="Proton donor" evidence="15">
    <location>
        <position position="32"/>
    </location>
</feature>
<dbReference type="Gene3D" id="3.20.190.10">
    <property type="entry name" value="MutM-like, N-terminal"/>
    <property type="match status" value="1"/>
</dbReference>
<comment type="similarity">
    <text evidence="2 15">Belongs to the FPG family.</text>
</comment>
<dbReference type="EC" id="4.2.99.18" evidence="15"/>
<dbReference type="PANTHER" id="PTHR22993">
    <property type="entry name" value="FORMAMIDOPYRIMIDINE-DNA GLYCOSYLASE"/>
    <property type="match status" value="1"/>
</dbReference>
<dbReference type="Pfam" id="PF01149">
    <property type="entry name" value="Fapy_DNA_glyco"/>
    <property type="match status" value="1"/>
</dbReference>
<comment type="function">
    <text evidence="15">Involved in base excision repair of DNA damaged by oxidation or by mutagenic agents. Acts as DNA glycosylase that recognizes and removes damaged bases. Has a preference for oxidized purines, such as 7,8-dihydro-8-oxoguanine (8-oxoG). Has AP (apurinic/apyrimidinic) lyase activity and introduces nicks in the DNA strand. Cleaves the DNA backbone by beta-delta elimination to generate a single-strand break at the site of the removed base with both 3'- and 5'-phosphates.</text>
</comment>
<dbReference type="PROSITE" id="PS51068">
    <property type="entry name" value="FPG_CAT"/>
    <property type="match status" value="1"/>
</dbReference>
<dbReference type="SUPFAM" id="SSF57716">
    <property type="entry name" value="Glucocorticoid receptor-like (DNA-binding domain)"/>
    <property type="match status" value="1"/>
</dbReference>
<dbReference type="NCBIfam" id="TIGR00577">
    <property type="entry name" value="fpg"/>
    <property type="match status" value="1"/>
</dbReference>
<dbReference type="SMART" id="SM00898">
    <property type="entry name" value="Fapy_DNA_glyco"/>
    <property type="match status" value="1"/>
</dbReference>
<feature type="active site" description="Proton donor; for beta-elimination activity" evidence="15">
    <location>
        <position position="87"/>
    </location>
</feature>
<dbReference type="GO" id="GO:0140078">
    <property type="term" value="F:class I DNA-(apurinic or apyrimidinic site) endonuclease activity"/>
    <property type="evidence" value="ECO:0007669"/>
    <property type="project" value="UniProtKB-EC"/>
</dbReference>
<dbReference type="GO" id="GO:0008270">
    <property type="term" value="F:zinc ion binding"/>
    <property type="evidence" value="ECO:0007669"/>
    <property type="project" value="UniProtKB-UniRule"/>
</dbReference>
<evidence type="ECO:0000256" key="3">
    <source>
        <dbReference type="ARBA" id="ARBA00011245"/>
    </source>
</evidence>
<evidence type="ECO:0000256" key="1">
    <source>
        <dbReference type="ARBA" id="ARBA00001668"/>
    </source>
</evidence>
<feature type="domain" description="FPG-type" evidence="16">
    <location>
        <begin position="266"/>
        <end position="300"/>
    </location>
</feature>
<keyword evidence="5 15" id="KW-0227">DNA damage</keyword>
<keyword evidence="6 15" id="KW-0863">Zinc-finger</keyword>
<dbReference type="InterPro" id="IPR000214">
    <property type="entry name" value="Znf_DNA_glyclase/AP_lyase"/>
</dbReference>
<dbReference type="InterPro" id="IPR015886">
    <property type="entry name" value="H2TH_FPG"/>
</dbReference>
<evidence type="ECO:0000256" key="15">
    <source>
        <dbReference type="HAMAP-Rule" id="MF_00103"/>
    </source>
</evidence>
<protein>
    <recommendedName>
        <fullName evidence="15">Formamidopyrimidine-DNA glycosylase</fullName>
        <shortName evidence="15">Fapy-DNA glycosylase</shortName>
        <ecNumber evidence="15">3.2.2.23</ecNumber>
    </recommendedName>
    <alternativeName>
        <fullName evidence="15">DNA-(apurinic or apyrimidinic site) lyase MutM</fullName>
        <shortName evidence="15">AP lyase MutM</shortName>
        <ecNumber evidence="15">4.2.99.18</ecNumber>
    </alternativeName>
</protein>
<dbReference type="InterPro" id="IPR012319">
    <property type="entry name" value="FPG_cat"/>
</dbReference>
<reference evidence="18 19" key="1">
    <citation type="submission" date="2020-02" db="EMBL/GenBank/DDBJ databases">
        <authorList>
            <person name="Hogendoorn C."/>
        </authorList>
    </citation>
    <scope>NUCLEOTIDE SEQUENCE [LARGE SCALE GENOMIC DNA]</scope>
    <source>
        <strain evidence="18">METHB21</strain>
    </source>
</reference>
<dbReference type="PANTHER" id="PTHR22993:SF9">
    <property type="entry name" value="FORMAMIDOPYRIMIDINE-DNA GLYCOSYLASE"/>
    <property type="match status" value="1"/>
</dbReference>
<feature type="binding site" evidence="15">
    <location>
        <position position="181"/>
    </location>
    <ligand>
        <name>DNA</name>
        <dbReference type="ChEBI" id="CHEBI:16991"/>
    </ligand>
</feature>
<evidence type="ECO:0000313" key="18">
    <source>
        <dbReference type="EMBL" id="CAA9890189.1"/>
    </source>
</evidence>
<dbReference type="SUPFAM" id="SSF81624">
    <property type="entry name" value="N-terminal domain of MutM-like DNA repair proteins"/>
    <property type="match status" value="1"/>
</dbReference>
<evidence type="ECO:0000256" key="10">
    <source>
        <dbReference type="ARBA" id="ARBA00023204"/>
    </source>
</evidence>